<keyword evidence="3 8" id="KW-0560">Oxidoreductase</keyword>
<dbReference type="Pfam" id="PF00478">
    <property type="entry name" value="IMPDH"/>
    <property type="match status" value="1"/>
</dbReference>
<accession>A0A1G2EW92</accession>
<evidence type="ECO:0000256" key="7">
    <source>
        <dbReference type="PROSITE-ProRule" id="PRU00703"/>
    </source>
</evidence>
<keyword evidence="2" id="KW-0479">Metal-binding</keyword>
<dbReference type="AlphaFoldDB" id="A0A1G2EW92"/>
<dbReference type="PIRSF" id="PIRSF000130">
    <property type="entry name" value="IMPDH"/>
    <property type="match status" value="1"/>
</dbReference>
<dbReference type="SUPFAM" id="SSF51412">
    <property type="entry name" value="Inosine monophosphate dehydrogenase (IMPDH)"/>
    <property type="match status" value="1"/>
</dbReference>
<evidence type="ECO:0000313" key="11">
    <source>
        <dbReference type="Proteomes" id="UP000177486"/>
    </source>
</evidence>
<feature type="domain" description="CBS" evidence="9">
    <location>
        <begin position="90"/>
        <end position="146"/>
    </location>
</feature>
<dbReference type="PANTHER" id="PTHR11911">
    <property type="entry name" value="INOSINE-5-MONOPHOSPHATE DEHYDROGENASE RELATED"/>
    <property type="match status" value="1"/>
</dbReference>
<dbReference type="EMBL" id="MHMQ01000032">
    <property type="protein sequence ID" value="OGZ29782.1"/>
    <property type="molecule type" value="Genomic_DNA"/>
</dbReference>
<dbReference type="CDD" id="cd04601">
    <property type="entry name" value="CBS_pair_IMPDH"/>
    <property type="match status" value="1"/>
</dbReference>
<dbReference type="SMART" id="SM01240">
    <property type="entry name" value="IMPDH"/>
    <property type="match status" value="1"/>
</dbReference>
<dbReference type="InterPro" id="IPR005990">
    <property type="entry name" value="IMP_DH"/>
</dbReference>
<dbReference type="GO" id="GO:0003938">
    <property type="term" value="F:IMP dehydrogenase activity"/>
    <property type="evidence" value="ECO:0007669"/>
    <property type="project" value="InterPro"/>
</dbReference>
<evidence type="ECO:0000256" key="2">
    <source>
        <dbReference type="ARBA" id="ARBA00022723"/>
    </source>
</evidence>
<evidence type="ECO:0000256" key="4">
    <source>
        <dbReference type="ARBA" id="ARBA00023122"/>
    </source>
</evidence>
<feature type="binding site" evidence="5">
    <location>
        <begin position="243"/>
        <end position="245"/>
    </location>
    <ligand>
        <name>NAD(+)</name>
        <dbReference type="ChEBI" id="CHEBI:57540"/>
    </ligand>
</feature>
<reference evidence="10 11" key="1">
    <citation type="journal article" date="2016" name="Nat. Commun.">
        <title>Thousands of microbial genomes shed light on interconnected biogeochemical processes in an aquifer system.</title>
        <authorList>
            <person name="Anantharaman K."/>
            <person name="Brown C.T."/>
            <person name="Hug L.A."/>
            <person name="Sharon I."/>
            <person name="Castelle C.J."/>
            <person name="Probst A.J."/>
            <person name="Thomas B.C."/>
            <person name="Singh A."/>
            <person name="Wilkins M.J."/>
            <person name="Karaoz U."/>
            <person name="Brodie E.L."/>
            <person name="Williams K.H."/>
            <person name="Hubbard S.S."/>
            <person name="Banfield J.F."/>
        </authorList>
    </citation>
    <scope>NUCLEOTIDE SEQUENCE [LARGE SCALE GENOMIC DNA]</scope>
</reference>
<dbReference type="PROSITE" id="PS51371">
    <property type="entry name" value="CBS"/>
    <property type="match status" value="2"/>
</dbReference>
<dbReference type="InterPro" id="IPR001093">
    <property type="entry name" value="IMP_DH_GMPRt"/>
</dbReference>
<dbReference type="CDD" id="cd00381">
    <property type="entry name" value="IMPDH"/>
    <property type="match status" value="1"/>
</dbReference>
<keyword evidence="4 7" id="KW-0129">CBS domain</keyword>
<name>A0A1G2EW92_9BACT</name>
<comment type="similarity">
    <text evidence="1 8">Belongs to the IMPDH/GMPR family.</text>
</comment>
<evidence type="ECO:0000313" key="10">
    <source>
        <dbReference type="EMBL" id="OGZ29782.1"/>
    </source>
</evidence>
<dbReference type="SUPFAM" id="SSF54631">
    <property type="entry name" value="CBS-domain pair"/>
    <property type="match status" value="1"/>
</dbReference>
<dbReference type="Gene3D" id="3.20.20.70">
    <property type="entry name" value="Aldolase class I"/>
    <property type="match status" value="1"/>
</dbReference>
<feature type="binding site" description="in other chain" evidence="6">
    <location>
        <position position="295"/>
    </location>
    <ligand>
        <name>K(+)</name>
        <dbReference type="ChEBI" id="CHEBI:29103"/>
        <note>ligand shared between two tetrameric partners</note>
    </ligand>
</feature>
<dbReference type="FunFam" id="3.20.20.70:FF:000424">
    <property type="entry name" value="Inosine-5'-monophosphate dehydrogenase 2"/>
    <property type="match status" value="1"/>
</dbReference>
<evidence type="ECO:0000256" key="1">
    <source>
        <dbReference type="ARBA" id="ARBA00005502"/>
    </source>
</evidence>
<evidence type="ECO:0000259" key="9">
    <source>
        <dbReference type="PROSITE" id="PS51371"/>
    </source>
</evidence>
<evidence type="ECO:0000256" key="8">
    <source>
        <dbReference type="RuleBase" id="RU003927"/>
    </source>
</evidence>
<feature type="domain" description="CBS" evidence="9">
    <location>
        <begin position="150"/>
        <end position="206"/>
    </location>
</feature>
<gene>
    <name evidence="10" type="ORF">A2931_00605</name>
</gene>
<organism evidence="10 11">
    <name type="scientific">Candidatus Niyogibacteria bacterium RIFCSPLOWO2_01_FULL_45_48</name>
    <dbReference type="NCBI Taxonomy" id="1801724"/>
    <lineage>
        <taxon>Bacteria</taxon>
        <taxon>Candidatus Niyogiibacteriota</taxon>
    </lineage>
</organism>
<keyword evidence="6" id="KW-0630">Potassium</keyword>
<comment type="caution">
    <text evidence="10">The sequence shown here is derived from an EMBL/GenBank/DDBJ whole genome shotgun (WGS) entry which is preliminary data.</text>
</comment>
<keyword evidence="5" id="KW-0520">NAD</keyword>
<dbReference type="Proteomes" id="UP000177486">
    <property type="component" value="Unassembled WGS sequence"/>
</dbReference>
<protein>
    <submittedName>
        <fullName evidence="10">IMP dehydrogenase</fullName>
    </submittedName>
</protein>
<proteinExistence type="inferred from homology"/>
<dbReference type="NCBIfam" id="TIGR01302">
    <property type="entry name" value="IMP_dehydrog"/>
    <property type="match status" value="1"/>
</dbReference>
<feature type="binding site" evidence="5">
    <location>
        <begin position="293"/>
        <end position="295"/>
    </location>
    <ligand>
        <name>NAD(+)</name>
        <dbReference type="ChEBI" id="CHEBI:57540"/>
    </ligand>
</feature>
<sequence>MKEGLTFDDVLLTPKKSRVFSRKDVSLKTLFSKNIELSAPIVSANMDTVTESRMARFLAESGGIGIIHRFLSIEQEAEEVKKVKRAENIIIDDPYTILPHQTVAEARMLMGHDGVSGLLVTDEKKRLVGIVTARDLLFEKDENRKMGEVMTKKVITAPVNISPSRAKEILHKYRIEKLPLVSKNGVVKGLITSKDILKKSQNPIASKDKRGRLLVGAAVGVKEDALARTKALLDAGADAIVIDIAHGHNMRALEMTKTLKKKFKGIELVAGNVATAEGAVDLIKAGADAVKVGIGPGAACTTRVVTGVGVPQLTAITDCVKAVSKFDIPIIADGGVKNSGDFSKALAAGSSSVMIGSLFAGTDEAPGEYIIEDGVAYKLYRGMASRDAAEDKNKLDGIDPSTALGASGFSRNPEGKAGRVSYRGSAKNVIGDLVGGLRSSMSYLGAKNLKEFSKNTEFIKITPASFREGQARN</sequence>
<feature type="binding site" description="in other chain" evidence="6">
    <location>
        <position position="300"/>
    </location>
    <ligand>
        <name>K(+)</name>
        <dbReference type="ChEBI" id="CHEBI:29103"/>
        <note>ligand shared between two tetrameric partners</note>
    </ligand>
</feature>
<dbReference type="Pfam" id="PF00571">
    <property type="entry name" value="CBS"/>
    <property type="match status" value="2"/>
</dbReference>
<dbReference type="InterPro" id="IPR000644">
    <property type="entry name" value="CBS_dom"/>
</dbReference>
<evidence type="ECO:0000256" key="6">
    <source>
        <dbReference type="PIRSR" id="PIRSR000130-4"/>
    </source>
</evidence>
<dbReference type="InterPro" id="IPR013785">
    <property type="entry name" value="Aldolase_TIM"/>
</dbReference>
<dbReference type="GO" id="GO:0046872">
    <property type="term" value="F:metal ion binding"/>
    <property type="evidence" value="ECO:0007669"/>
    <property type="project" value="UniProtKB-KW"/>
</dbReference>
<feature type="binding site" description="in other chain" evidence="6">
    <location>
        <position position="297"/>
    </location>
    <ligand>
        <name>K(+)</name>
        <dbReference type="ChEBI" id="CHEBI:29103"/>
        <note>ligand shared between two tetrameric partners</note>
    </ligand>
</feature>
<evidence type="ECO:0000256" key="5">
    <source>
        <dbReference type="PIRSR" id="PIRSR000130-3"/>
    </source>
</evidence>
<dbReference type="SMART" id="SM00116">
    <property type="entry name" value="CBS"/>
    <property type="match status" value="2"/>
</dbReference>
<evidence type="ECO:0000256" key="3">
    <source>
        <dbReference type="ARBA" id="ARBA00023002"/>
    </source>
</evidence>
<dbReference type="GO" id="GO:0006183">
    <property type="term" value="P:GTP biosynthetic process"/>
    <property type="evidence" value="ECO:0007669"/>
    <property type="project" value="TreeGrafter"/>
</dbReference>
<dbReference type="InterPro" id="IPR046342">
    <property type="entry name" value="CBS_dom_sf"/>
</dbReference>
<dbReference type="PANTHER" id="PTHR11911:SF111">
    <property type="entry name" value="INOSINE-5'-MONOPHOSPHATE DEHYDROGENASE"/>
    <property type="match status" value="1"/>
</dbReference>